<feature type="region of interest" description="Disordered" evidence="1">
    <location>
        <begin position="96"/>
        <end position="116"/>
    </location>
</feature>
<protein>
    <submittedName>
        <fullName evidence="2">Uncharacterized protein</fullName>
    </submittedName>
</protein>
<evidence type="ECO:0000313" key="3">
    <source>
        <dbReference type="EMBL" id="KAG0489858.1"/>
    </source>
</evidence>
<evidence type="ECO:0000313" key="2">
    <source>
        <dbReference type="EMBL" id="KAG0488193.1"/>
    </source>
</evidence>
<evidence type="ECO:0000256" key="1">
    <source>
        <dbReference type="SAM" id="MobiDB-lite"/>
    </source>
</evidence>
<dbReference type="AlphaFoldDB" id="A0A835RL03"/>
<accession>A0A835RL03</accession>
<reference evidence="4 5" key="1">
    <citation type="journal article" date="2020" name="Nat. Food">
        <title>A phased Vanilla planifolia genome enables genetic improvement of flavour and production.</title>
        <authorList>
            <person name="Hasing T."/>
            <person name="Tang H."/>
            <person name="Brym M."/>
            <person name="Khazi F."/>
            <person name="Huang T."/>
            <person name="Chambers A.H."/>
        </authorList>
    </citation>
    <scope>NUCLEOTIDE SEQUENCE [LARGE SCALE GENOMIC DNA]</scope>
    <source>
        <tissue evidence="2">Leaf</tissue>
    </source>
</reference>
<keyword evidence="4" id="KW-1185">Reference proteome</keyword>
<evidence type="ECO:0000313" key="4">
    <source>
        <dbReference type="Proteomes" id="UP000636800"/>
    </source>
</evidence>
<dbReference type="PANTHER" id="PTHR33673">
    <property type="entry name" value="SUPPRESSOR SRP40-LIKE PROTEIN"/>
    <property type="match status" value="1"/>
</dbReference>
<feature type="compositionally biased region" description="Basic and acidic residues" evidence="1">
    <location>
        <begin position="1"/>
        <end position="14"/>
    </location>
</feature>
<dbReference type="OrthoDB" id="676141at2759"/>
<sequence>MNQAPEERRPRQQEPKTVAFSSTGPHYNDDRVPPKTDRDTEREKKASISSPLDSEDDFFQLEPTVLGGPSLAAFADPPICLVSNIPTEPHVAPVEDSAKHFGDRRPPTPCRTDVPDPNRIPVSIFARSPVASPMEWSMASNESLFSIQMGSSSFSREHGLFLLGRSGDLGNVAVGPWDYPPPRPAALMAAAEGVGGLDRPVHVDEVEGKQGKEEEEKEGMLEAEWKEFSDGSSTTSLRSFAFPV</sequence>
<dbReference type="EMBL" id="JADCNL010000003">
    <property type="protein sequence ID" value="KAG0488193.1"/>
    <property type="molecule type" value="Genomic_DNA"/>
</dbReference>
<organism evidence="2 4">
    <name type="scientific">Vanilla planifolia</name>
    <name type="common">Vanilla</name>
    <dbReference type="NCBI Taxonomy" id="51239"/>
    <lineage>
        <taxon>Eukaryota</taxon>
        <taxon>Viridiplantae</taxon>
        <taxon>Streptophyta</taxon>
        <taxon>Embryophyta</taxon>
        <taxon>Tracheophyta</taxon>
        <taxon>Spermatophyta</taxon>
        <taxon>Magnoliopsida</taxon>
        <taxon>Liliopsida</taxon>
        <taxon>Asparagales</taxon>
        <taxon>Orchidaceae</taxon>
        <taxon>Vanilloideae</taxon>
        <taxon>Vanilleae</taxon>
        <taxon>Vanilla</taxon>
    </lineage>
</organism>
<feature type="compositionally biased region" description="Basic and acidic residues" evidence="1">
    <location>
        <begin position="27"/>
        <end position="46"/>
    </location>
</feature>
<name>A0A835RL03_VANPL</name>
<dbReference type="EMBL" id="JADCNM010000003">
    <property type="protein sequence ID" value="KAG0489858.1"/>
    <property type="molecule type" value="Genomic_DNA"/>
</dbReference>
<feature type="region of interest" description="Disordered" evidence="1">
    <location>
        <begin position="1"/>
        <end position="60"/>
    </location>
</feature>
<feature type="compositionally biased region" description="Basic and acidic residues" evidence="1">
    <location>
        <begin position="96"/>
        <end position="106"/>
    </location>
</feature>
<dbReference type="PANTHER" id="PTHR33673:SF3">
    <property type="entry name" value="SUPPRESSOR SRP40-LIKE PROTEIN"/>
    <property type="match status" value="1"/>
</dbReference>
<proteinExistence type="predicted"/>
<comment type="caution">
    <text evidence="2">The sequence shown here is derived from an EMBL/GenBank/DDBJ whole genome shotgun (WGS) entry which is preliminary data.</text>
</comment>
<gene>
    <name evidence="3" type="ORF">HPP92_006721</name>
    <name evidence="2" type="ORF">HPP92_007004</name>
</gene>
<dbReference type="Proteomes" id="UP000636800">
    <property type="component" value="Chromosome 3"/>
</dbReference>
<evidence type="ECO:0000313" key="5">
    <source>
        <dbReference type="Proteomes" id="UP000639772"/>
    </source>
</evidence>
<dbReference type="Proteomes" id="UP000639772">
    <property type="component" value="Chromosome 3"/>
</dbReference>